<evidence type="ECO:0000313" key="8">
    <source>
        <dbReference type="EMBL" id="TFU05956.1"/>
    </source>
</evidence>
<keyword evidence="4 7" id="KW-0812">Transmembrane</keyword>
<accession>A0A4Y9EQR9</accession>
<evidence type="ECO:0000256" key="1">
    <source>
        <dbReference type="ARBA" id="ARBA00004651"/>
    </source>
</evidence>
<keyword evidence="3" id="KW-1003">Cell membrane</keyword>
<feature type="transmembrane region" description="Helical" evidence="7">
    <location>
        <begin position="112"/>
        <end position="132"/>
    </location>
</feature>
<evidence type="ECO:0000313" key="9">
    <source>
        <dbReference type="Proteomes" id="UP000297737"/>
    </source>
</evidence>
<evidence type="ECO:0000256" key="6">
    <source>
        <dbReference type="ARBA" id="ARBA00023136"/>
    </source>
</evidence>
<dbReference type="PANTHER" id="PTHR33508:SF1">
    <property type="entry name" value="UPF0056 MEMBRANE PROTEIN YHCE"/>
    <property type="match status" value="1"/>
</dbReference>
<keyword evidence="9" id="KW-1185">Reference proteome</keyword>
<evidence type="ECO:0000256" key="7">
    <source>
        <dbReference type="RuleBase" id="RU362048"/>
    </source>
</evidence>
<feature type="transmembrane region" description="Helical" evidence="7">
    <location>
        <begin position="186"/>
        <end position="207"/>
    </location>
</feature>
<comment type="caution">
    <text evidence="8">The sequence shown here is derived from an EMBL/GenBank/DDBJ whole genome shotgun (WGS) entry which is preliminary data.</text>
</comment>
<proteinExistence type="inferred from homology"/>
<dbReference type="OrthoDB" id="21094at2"/>
<feature type="transmembrane region" description="Helical" evidence="7">
    <location>
        <begin position="144"/>
        <end position="166"/>
    </location>
</feature>
<dbReference type="Pfam" id="PF01914">
    <property type="entry name" value="MarC"/>
    <property type="match status" value="1"/>
</dbReference>
<dbReference type="RefSeq" id="WP_135244680.1">
    <property type="nucleotide sequence ID" value="NZ_SIHO01000001.1"/>
</dbReference>
<dbReference type="PANTHER" id="PTHR33508">
    <property type="entry name" value="UPF0056 MEMBRANE PROTEIN YHCE"/>
    <property type="match status" value="1"/>
</dbReference>
<dbReference type="AlphaFoldDB" id="A0A4Y9EQR9"/>
<evidence type="ECO:0000256" key="2">
    <source>
        <dbReference type="ARBA" id="ARBA00009784"/>
    </source>
</evidence>
<keyword evidence="5 7" id="KW-1133">Transmembrane helix</keyword>
<comment type="subcellular location">
    <subcellularLocation>
        <location evidence="1 7">Cell membrane</location>
        <topology evidence="1 7">Multi-pass membrane protein</topology>
    </subcellularLocation>
</comment>
<dbReference type="GO" id="GO:0005886">
    <property type="term" value="C:plasma membrane"/>
    <property type="evidence" value="ECO:0007669"/>
    <property type="project" value="UniProtKB-SubCell"/>
</dbReference>
<gene>
    <name evidence="8" type="ORF">EUV02_02745</name>
</gene>
<evidence type="ECO:0000256" key="4">
    <source>
        <dbReference type="ARBA" id="ARBA00022692"/>
    </source>
</evidence>
<name>A0A4Y9EQR9_9SPHN</name>
<dbReference type="Proteomes" id="UP000297737">
    <property type="component" value="Unassembled WGS sequence"/>
</dbReference>
<dbReference type="NCBIfam" id="TIGR00427">
    <property type="entry name" value="NAAT family transporter"/>
    <property type="match status" value="1"/>
</dbReference>
<feature type="transmembrane region" description="Helical" evidence="7">
    <location>
        <begin position="48"/>
        <end position="66"/>
    </location>
</feature>
<reference evidence="8 9" key="1">
    <citation type="submission" date="2019-02" db="EMBL/GenBank/DDBJ databases">
        <title>Polymorphobacter sp. isolated from the lake at the Tibet of China.</title>
        <authorList>
            <person name="Li A."/>
        </authorList>
    </citation>
    <scope>NUCLEOTIDE SEQUENCE [LARGE SCALE GENOMIC DNA]</scope>
    <source>
        <strain evidence="8 9">DJ1R-1</strain>
    </source>
</reference>
<evidence type="ECO:0000256" key="5">
    <source>
        <dbReference type="ARBA" id="ARBA00022989"/>
    </source>
</evidence>
<organism evidence="8 9">
    <name type="scientific">Glacieibacterium arshaanense</name>
    <dbReference type="NCBI Taxonomy" id="2511025"/>
    <lineage>
        <taxon>Bacteria</taxon>
        <taxon>Pseudomonadati</taxon>
        <taxon>Pseudomonadota</taxon>
        <taxon>Alphaproteobacteria</taxon>
        <taxon>Sphingomonadales</taxon>
        <taxon>Sphingosinicellaceae</taxon>
        <taxon>Glacieibacterium</taxon>
    </lineage>
</organism>
<comment type="caution">
    <text evidence="7">Lacks conserved residue(s) required for the propagation of feature annotation.</text>
</comment>
<evidence type="ECO:0000256" key="3">
    <source>
        <dbReference type="ARBA" id="ARBA00022475"/>
    </source>
</evidence>
<keyword evidence="6 7" id="KW-0472">Membrane</keyword>
<sequence>MSASFSLFVATFTTMLALINPLEAMPIFLGLTAGKSRAEQLGVARRACLYALGLMFFFLICGPLLLKAFGVPLAMIRVVGGIVLMKIGFELFSPTPGASPITASDGGQGDVAFAPLALPIMFGPGGIAAILGMTSTIRADADKIAPFVAIAGALVATMIITYATLVRANDIVKFIGAAGLDAATKIIGFFVAAMGGGLVFHGIMEAIKTMNN</sequence>
<comment type="similarity">
    <text evidence="2 7">Belongs to the UPF0056 (MarC) family.</text>
</comment>
<protein>
    <recommendedName>
        <fullName evidence="7">UPF0056 membrane protein</fullName>
    </recommendedName>
</protein>
<dbReference type="EMBL" id="SIHO01000001">
    <property type="protein sequence ID" value="TFU05956.1"/>
    <property type="molecule type" value="Genomic_DNA"/>
</dbReference>
<feature type="transmembrane region" description="Helical" evidence="7">
    <location>
        <begin position="73"/>
        <end position="92"/>
    </location>
</feature>
<dbReference type="InterPro" id="IPR002771">
    <property type="entry name" value="Multi_antbiot-R_MarC"/>
</dbReference>